<accession>A0A9P0B2G6</accession>
<feature type="compositionally biased region" description="Low complexity" evidence="1">
    <location>
        <begin position="147"/>
        <end position="156"/>
    </location>
</feature>
<gene>
    <name evidence="2" type="ORF">MELIAE_LOCUS6525</name>
</gene>
<dbReference type="EMBL" id="OV121135">
    <property type="protein sequence ID" value="CAH0555089.1"/>
    <property type="molecule type" value="Genomic_DNA"/>
</dbReference>
<sequence length="265" mass="31275">MILRTEKPANLENATAIVLRNNHLDQRLARFKKPHRPTQFQNNNQRVNNSFTSQKQNFPNRQTNINRNYSPAINPNRANHSFNSFPNTSYQRPTNTTNNWPSQPININPRPVKTNFPTNQQVFGKPTQNVWAPKNSNKPNYTPTPMTTQTRLTQRPNVPQNTQHQTQGYRSFNTNNNYFKNNNQPRNFHSEELFNNEYSNFLTNEPQEDQYDNDYDYSDDIQDDYYDDHCENQHTDNYNNYSEDGNNSCENNSNFHQVTTNDQQT</sequence>
<dbReference type="OrthoDB" id="6783595at2759"/>
<evidence type="ECO:0000256" key="1">
    <source>
        <dbReference type="SAM" id="MobiDB-lite"/>
    </source>
</evidence>
<keyword evidence="3" id="KW-1185">Reference proteome</keyword>
<dbReference type="AlphaFoldDB" id="A0A9P0B2G6"/>
<evidence type="ECO:0000313" key="3">
    <source>
        <dbReference type="Proteomes" id="UP001154078"/>
    </source>
</evidence>
<feature type="compositionally biased region" description="Polar residues" evidence="1">
    <location>
        <begin position="157"/>
        <end position="170"/>
    </location>
</feature>
<reference evidence="2" key="1">
    <citation type="submission" date="2021-12" db="EMBL/GenBank/DDBJ databases">
        <authorList>
            <person name="King R."/>
        </authorList>
    </citation>
    <scope>NUCLEOTIDE SEQUENCE</scope>
</reference>
<feature type="region of interest" description="Disordered" evidence="1">
    <location>
        <begin position="234"/>
        <end position="265"/>
    </location>
</feature>
<organism evidence="2 3">
    <name type="scientific">Brassicogethes aeneus</name>
    <name type="common">Rape pollen beetle</name>
    <name type="synonym">Meligethes aeneus</name>
    <dbReference type="NCBI Taxonomy" id="1431903"/>
    <lineage>
        <taxon>Eukaryota</taxon>
        <taxon>Metazoa</taxon>
        <taxon>Ecdysozoa</taxon>
        <taxon>Arthropoda</taxon>
        <taxon>Hexapoda</taxon>
        <taxon>Insecta</taxon>
        <taxon>Pterygota</taxon>
        <taxon>Neoptera</taxon>
        <taxon>Endopterygota</taxon>
        <taxon>Coleoptera</taxon>
        <taxon>Polyphaga</taxon>
        <taxon>Cucujiformia</taxon>
        <taxon>Nitidulidae</taxon>
        <taxon>Meligethinae</taxon>
        <taxon>Brassicogethes</taxon>
    </lineage>
</organism>
<feature type="region of interest" description="Disordered" evidence="1">
    <location>
        <begin position="147"/>
        <end position="170"/>
    </location>
</feature>
<dbReference type="Proteomes" id="UP001154078">
    <property type="component" value="Chromosome 4"/>
</dbReference>
<name>A0A9P0B2G6_BRAAE</name>
<protein>
    <submittedName>
        <fullName evidence="2">Uncharacterized protein</fullName>
    </submittedName>
</protein>
<proteinExistence type="predicted"/>
<evidence type="ECO:0000313" key="2">
    <source>
        <dbReference type="EMBL" id="CAH0555089.1"/>
    </source>
</evidence>
<feature type="compositionally biased region" description="Polar residues" evidence="1">
    <location>
        <begin position="235"/>
        <end position="265"/>
    </location>
</feature>